<dbReference type="Proteomes" id="UP001497700">
    <property type="component" value="Unassembled WGS sequence"/>
</dbReference>
<organism evidence="1 2">
    <name type="scientific">Hypoxylon rubiginosum</name>
    <dbReference type="NCBI Taxonomy" id="110542"/>
    <lineage>
        <taxon>Eukaryota</taxon>
        <taxon>Fungi</taxon>
        <taxon>Dikarya</taxon>
        <taxon>Ascomycota</taxon>
        <taxon>Pezizomycotina</taxon>
        <taxon>Sordariomycetes</taxon>
        <taxon>Xylariomycetidae</taxon>
        <taxon>Xylariales</taxon>
        <taxon>Hypoxylaceae</taxon>
        <taxon>Hypoxylon</taxon>
    </lineage>
</organism>
<keyword evidence="2" id="KW-1185">Reference proteome</keyword>
<gene>
    <name evidence="1" type="ORF">F4820DRAFT_430507</name>
</gene>
<protein>
    <submittedName>
        <fullName evidence="1">Ankyrin repeat-containing domain protein</fullName>
    </submittedName>
</protein>
<comment type="caution">
    <text evidence="1">The sequence shown here is derived from an EMBL/GenBank/DDBJ whole genome shotgun (WGS) entry which is preliminary data.</text>
</comment>
<proteinExistence type="predicted"/>
<name>A0ACB9YUS6_9PEZI</name>
<evidence type="ECO:0000313" key="1">
    <source>
        <dbReference type="EMBL" id="KAI4862475.1"/>
    </source>
</evidence>
<sequence length="1880" mass="208147">MSSDKERDNGVRGLEVIGSADSDLPSIDIIAIRGFGWQPHKSGNTISPGDQKVSDLLAHLHKKINARTISFRPAIYDDMNPYSAEGVIEIAGLLLSELRLLRDEERGIQKAPVVFIAHGFGGLVVKEALVVAESNATYHDISRDCGQLIFFDVPHRALDSTGWDDLLLDTLLSSPLPPCLPKNMVTRVRELAMFVEGLSAKFISLHMRRSITNVYQHAEGVKELDRAIHRYFATTGLVHETNLPEAPKQDILNLLVDEPAFAAIVNNLKLEIQPQYRACLSRLFEVSPMFVIPGDQEDLYMSKPNAEVQNVYDAWLDLGSSCIITTSGGQGVGKSLNSRTLFRNLKNPSNLVAYFSFARTYAIHNSFESFLASVILQVLVQDPERFSRVEDLFVTMEISNTWTEASLLVLFRSLLDTKAGLNCLHLIVDDLHHCESALGLVMALAEIVSNVNSPTRLKVALFYDWNINGGDSVLEDILRKVDEHRMHGPTLTIDMRKPLVTSIVDQVISSRPYPSDLRSQLSGRLEECKNTTEVLLVIQILDTTSASRSRRTLKSLESLIDNSRVPISDIVKSTFEHLPSWGRTTLGWIVQSKRPLCLDELTTAVALTDNTAKFLPTFDPSSLPVDPAATIRSIFGPLMRFEGGGVVLSDGVVRNLFQTLIAEERKLEPATKAALMPKIPDEADITRVLFGYLSWQELDGPVHKALKTKPGVFIQPPGELFNLITYAVRFLPFHYRSCRDSDDLPILSRSRQLALLWPKLNYVLNSATSYPRFCVVDPLLLVAQLGFTKMIKALEMKIMGTYRETAIRLASWGGHINAVQELLFGNNVIHTEMIDLAEALEDASVRGHDVIVGYILQYLKDCAPGHPPLFVDRLLCRAAEFGYEKQARWWIELGAEINAAPEKITPLQYATRNGHTSLVHTLLAGKETNENSRAGADVNSKAGTNADEPILLAAMKGYELVAQYLLAAEADITCVTKDNTGRTAMYLAAEYGHEIVIQHLLIADKPKYSTVDRQNSSGNSPLMVACMKGHSKIADLLLQVNASVTLYNEEGKTALYYALHPAGEDLAMAILARTESVEDFKDIACVFLRAAELGHERVVTHCLGSMTLIKVQQMEQGKKALYSAASRGHLGVVELLLQNGLEVDPNDSNYPTPLAIAAEAGEVEIVRLLLEYNANTQIRASDGQTILCRVAGQSKGSIRHAAVVDMLLKAPDIDPNEPDKYQRTALHFAASEGNFEIIKTLLRHPEIDPNATSQWLWNALHFLGKCENKSTKNIAELLINAGTDPLQLDTENWSPALVASRYGNTTLLEVLLEHNPDCLGVKSIRGDTALHFAFDNADCIKWLMEHGVDGNARGLGGYTTLMAAAYSGQYRSVRVLLDYGCNVDIVEETGKTALHLAASGGHILVGRELLKKHREILSFRDKTNLSALHCAIRRKKTVFATVLLEEFYSKIDERTRLSDLCASMTEDGETPLISAARTGQEEIVRQLLKIGAETEHRDKKRHTALVATVSYEISNTLEMIRALLDSRMPKHADVNAGGDADGTALHNAAWYGNMEACKELIKLDARVDVEGGRFNTALSAAAASGYYDIAMFLLEEQNAKPNLPARQFANTLSAALYSRTYDLVKPLLLAKVDINAIDIQGRTALHIATRQGSWDILKQLLCAREKGIPPADKQCRTLLHYAAMSGNLEILHRVLVDEMVAESIFDIAIDLADIDGWTPLHWACRQNENKAIVDALIDLGADATRVTNDGWTPENIAITHDATQVVSTIQERIGIMDQTKSRPTGWKVGYLHPTVTCDSCLLYPIYGVRWHCEDCEDFDFCFKCYWTAKETHDPDHRFTAMPKEGGIGRAPELEEYSDQGLNELGSDENSEKNGGSEDKE</sequence>
<reference evidence="1 2" key="1">
    <citation type="journal article" date="2022" name="New Phytol.">
        <title>Ecological generalism drives hyperdiversity of secondary metabolite gene clusters in xylarialean endophytes.</title>
        <authorList>
            <person name="Franco M.E.E."/>
            <person name="Wisecaver J.H."/>
            <person name="Arnold A.E."/>
            <person name="Ju Y.M."/>
            <person name="Slot J.C."/>
            <person name="Ahrendt S."/>
            <person name="Moore L.P."/>
            <person name="Eastman K.E."/>
            <person name="Scott K."/>
            <person name="Konkel Z."/>
            <person name="Mondo S.J."/>
            <person name="Kuo A."/>
            <person name="Hayes R.D."/>
            <person name="Haridas S."/>
            <person name="Andreopoulos B."/>
            <person name="Riley R."/>
            <person name="LaButti K."/>
            <person name="Pangilinan J."/>
            <person name="Lipzen A."/>
            <person name="Amirebrahimi M."/>
            <person name="Yan J."/>
            <person name="Adam C."/>
            <person name="Keymanesh K."/>
            <person name="Ng V."/>
            <person name="Louie K."/>
            <person name="Northen T."/>
            <person name="Drula E."/>
            <person name="Henrissat B."/>
            <person name="Hsieh H.M."/>
            <person name="Youens-Clark K."/>
            <person name="Lutzoni F."/>
            <person name="Miadlikowska J."/>
            <person name="Eastwood D.C."/>
            <person name="Hamelin R.C."/>
            <person name="Grigoriev I.V."/>
            <person name="U'Ren J.M."/>
        </authorList>
    </citation>
    <scope>NUCLEOTIDE SEQUENCE [LARGE SCALE GENOMIC DNA]</scope>
    <source>
        <strain evidence="1 2">CBS 119005</strain>
    </source>
</reference>
<dbReference type="EMBL" id="MU393525">
    <property type="protein sequence ID" value="KAI4862475.1"/>
    <property type="molecule type" value="Genomic_DNA"/>
</dbReference>
<accession>A0ACB9YUS6</accession>
<evidence type="ECO:0000313" key="2">
    <source>
        <dbReference type="Proteomes" id="UP001497700"/>
    </source>
</evidence>